<evidence type="ECO:0000313" key="10">
    <source>
        <dbReference type="EMBL" id="UYP44872.1"/>
    </source>
</evidence>
<protein>
    <recommendedName>
        <fullName evidence="8">Ribonuclease P protein component 4</fullName>
        <shortName evidence="8">RNase P component 4</shortName>
        <ecNumber evidence="8">3.1.26.5</ecNumber>
    </recommendedName>
    <alternativeName>
        <fullName evidence="8">Rpp21</fullName>
    </alternativeName>
</protein>
<dbReference type="Gene3D" id="6.20.50.20">
    <property type="match status" value="1"/>
</dbReference>
<dbReference type="PANTHER" id="PTHR14742">
    <property type="entry name" value="RIBONUCLEASE P SUBUNIT P21"/>
    <property type="match status" value="1"/>
</dbReference>
<feature type="compositionally biased region" description="Basic residues" evidence="9">
    <location>
        <begin position="12"/>
        <end position="24"/>
    </location>
</feature>
<sequence length="142" mass="16596">MTGHPRNSSPFRFRHQKRRRKKQMKQHILMQDVATERVNDLLDRAHAIYSTNSVLANRYVFIARKIAMGAKINIPLSKKRYICHSCKKLLSPGNNMHFRMNHKKHYGSYLSVTCHMCGHITRYIVKGKVIDNRPSPAKPSRK</sequence>
<dbReference type="HAMAP" id="MF_00757">
    <property type="entry name" value="RNase_P_4"/>
    <property type="match status" value="1"/>
</dbReference>
<evidence type="ECO:0000256" key="1">
    <source>
        <dbReference type="ARBA" id="ARBA00022490"/>
    </source>
</evidence>
<feature type="binding site" evidence="8">
    <location>
        <position position="117"/>
    </location>
    <ligand>
        <name>Zn(2+)</name>
        <dbReference type="ChEBI" id="CHEBI:29105"/>
    </ligand>
</feature>
<dbReference type="EC" id="3.1.26.5" evidence="8"/>
<dbReference type="Pfam" id="PF04032">
    <property type="entry name" value="Rpr2"/>
    <property type="match status" value="1"/>
</dbReference>
<keyword evidence="6 8" id="KW-0378">Hydrolase</keyword>
<evidence type="ECO:0000256" key="4">
    <source>
        <dbReference type="ARBA" id="ARBA00022723"/>
    </source>
</evidence>
<name>A0ABY6HR53_9ARCH</name>
<comment type="function">
    <text evidence="8">Part of ribonuclease P, a protein complex that generates mature tRNA molecules by cleaving their 5'-ends.</text>
</comment>
<evidence type="ECO:0000256" key="3">
    <source>
        <dbReference type="ARBA" id="ARBA00022722"/>
    </source>
</evidence>
<keyword evidence="2 8" id="KW-0819">tRNA processing</keyword>
<comment type="catalytic activity">
    <reaction evidence="8">
        <text>Endonucleolytic cleavage of RNA, removing 5'-extranucleotides from tRNA precursor.</text>
        <dbReference type="EC" id="3.1.26.5"/>
    </reaction>
</comment>
<evidence type="ECO:0000256" key="2">
    <source>
        <dbReference type="ARBA" id="ARBA00022694"/>
    </source>
</evidence>
<feature type="compositionally biased region" description="Polar residues" evidence="9">
    <location>
        <begin position="1"/>
        <end position="10"/>
    </location>
</feature>
<evidence type="ECO:0000313" key="11">
    <source>
        <dbReference type="Proteomes" id="UP001208689"/>
    </source>
</evidence>
<feature type="binding site" evidence="8">
    <location>
        <position position="114"/>
    </location>
    <ligand>
        <name>Zn(2+)</name>
        <dbReference type="ChEBI" id="CHEBI:29105"/>
    </ligand>
</feature>
<evidence type="ECO:0000256" key="9">
    <source>
        <dbReference type="SAM" id="MobiDB-lite"/>
    </source>
</evidence>
<evidence type="ECO:0000256" key="5">
    <source>
        <dbReference type="ARBA" id="ARBA00022759"/>
    </source>
</evidence>
<accession>A0ABY6HR53</accession>
<comment type="similarity">
    <text evidence="8">Belongs to the eukaryotic/archaeal RNase P protein component 4 family.</text>
</comment>
<evidence type="ECO:0000256" key="7">
    <source>
        <dbReference type="ARBA" id="ARBA00022833"/>
    </source>
</evidence>
<keyword evidence="11" id="KW-1185">Reference proteome</keyword>
<comment type="cofactor">
    <cofactor evidence="8">
        <name>Zn(2+)</name>
        <dbReference type="ChEBI" id="CHEBI:29105"/>
    </cofactor>
    <text evidence="8">Binds 1 zinc ion per subunit.</text>
</comment>
<dbReference type="InterPro" id="IPR007175">
    <property type="entry name" value="Rpr2/Snm1/Rpp21"/>
</dbReference>
<dbReference type="Gene3D" id="1.20.5.420">
    <property type="entry name" value="Immunoglobulin FC, subunit C"/>
    <property type="match status" value="1"/>
</dbReference>
<keyword evidence="3 8" id="KW-0540">Nuclease</keyword>
<evidence type="ECO:0000256" key="8">
    <source>
        <dbReference type="HAMAP-Rule" id="MF_00757"/>
    </source>
</evidence>
<keyword evidence="5 8" id="KW-0255">Endonuclease</keyword>
<reference evidence="10" key="1">
    <citation type="submission" date="2022-09" db="EMBL/GenBank/DDBJ databases">
        <title>Actin cytoskeleton and complex cell architecture in an #Asgard archaeon.</title>
        <authorList>
            <person name="Ponce Toledo R.I."/>
            <person name="Schleper C."/>
            <person name="Rodrigues Oliveira T."/>
            <person name="Wollweber F."/>
            <person name="Xu J."/>
            <person name="Rittmann S."/>
            <person name="Klingl A."/>
            <person name="Pilhofer M."/>
        </authorList>
    </citation>
    <scope>NUCLEOTIDE SEQUENCE</scope>
    <source>
        <strain evidence="10">B-35</strain>
    </source>
</reference>
<feature type="binding site" evidence="8">
    <location>
        <position position="83"/>
    </location>
    <ligand>
        <name>Zn(2+)</name>
        <dbReference type="ChEBI" id="CHEBI:29105"/>
    </ligand>
</feature>
<dbReference type="InterPro" id="IPR016432">
    <property type="entry name" value="RNP4"/>
</dbReference>
<dbReference type="EMBL" id="CP104013">
    <property type="protein sequence ID" value="UYP44872.1"/>
    <property type="molecule type" value="Genomic_DNA"/>
</dbReference>
<gene>
    <name evidence="8" type="primary">rnp4</name>
    <name evidence="10" type="ORF">NEF87_001157</name>
</gene>
<proteinExistence type="inferred from homology"/>
<comment type="subcellular location">
    <subcellularLocation>
        <location evidence="8">Cytoplasm</location>
    </subcellularLocation>
</comment>
<comment type="subunit">
    <text evidence="8">Consists of a catalytic RNA component and at least 4-5 protein subunits.</text>
</comment>
<dbReference type="PANTHER" id="PTHR14742:SF0">
    <property type="entry name" value="RIBONUCLEASE P PROTEIN SUBUNIT P21"/>
    <property type="match status" value="1"/>
</dbReference>
<organism evidence="10 11">
    <name type="scientific">Candidatus Lokiarchaeum ossiferum</name>
    <dbReference type="NCBI Taxonomy" id="2951803"/>
    <lineage>
        <taxon>Archaea</taxon>
        <taxon>Promethearchaeati</taxon>
        <taxon>Promethearchaeota</taxon>
        <taxon>Promethearchaeia</taxon>
        <taxon>Promethearchaeales</taxon>
        <taxon>Promethearchaeaceae</taxon>
        <taxon>Candidatus Lokiarchaeum</taxon>
    </lineage>
</organism>
<feature type="region of interest" description="Disordered" evidence="9">
    <location>
        <begin position="1"/>
        <end position="24"/>
    </location>
</feature>
<keyword evidence="4 8" id="KW-0479">Metal-binding</keyword>
<evidence type="ECO:0000256" key="6">
    <source>
        <dbReference type="ARBA" id="ARBA00022801"/>
    </source>
</evidence>
<keyword evidence="7 8" id="KW-0862">Zinc</keyword>
<dbReference type="Proteomes" id="UP001208689">
    <property type="component" value="Chromosome"/>
</dbReference>
<feature type="binding site" evidence="8">
    <location>
        <position position="86"/>
    </location>
    <ligand>
        <name>Zn(2+)</name>
        <dbReference type="ChEBI" id="CHEBI:29105"/>
    </ligand>
</feature>
<keyword evidence="1 8" id="KW-0963">Cytoplasm</keyword>